<dbReference type="EMBL" id="CAJNNW010036132">
    <property type="protein sequence ID" value="CAE8732296.1"/>
    <property type="molecule type" value="Genomic_DNA"/>
</dbReference>
<keyword evidence="2" id="KW-0812">Transmembrane</keyword>
<dbReference type="PANTHER" id="PTHR45894">
    <property type="entry name" value="RNA-BINDING PROTEIN 8A"/>
    <property type="match status" value="1"/>
</dbReference>
<feature type="transmembrane region" description="Helical" evidence="2">
    <location>
        <begin position="58"/>
        <end position="82"/>
    </location>
</feature>
<comment type="caution">
    <text evidence="4">The sequence shown here is derived from an EMBL/GenBank/DDBJ whole genome shotgun (WGS) entry which is preliminary data.</text>
</comment>
<organism evidence="4 5">
    <name type="scientific">Polarella glacialis</name>
    <name type="common">Dinoflagellate</name>
    <dbReference type="NCBI Taxonomy" id="89957"/>
    <lineage>
        <taxon>Eukaryota</taxon>
        <taxon>Sar</taxon>
        <taxon>Alveolata</taxon>
        <taxon>Dinophyceae</taxon>
        <taxon>Suessiales</taxon>
        <taxon>Suessiaceae</taxon>
        <taxon>Polarella</taxon>
    </lineage>
</organism>
<dbReference type="GO" id="GO:0003723">
    <property type="term" value="F:RNA binding"/>
    <property type="evidence" value="ECO:0007669"/>
    <property type="project" value="UniProtKB-UniRule"/>
</dbReference>
<dbReference type="AlphaFoldDB" id="A0A813LF60"/>
<feature type="non-terminal residue" evidence="4">
    <location>
        <position position="328"/>
    </location>
</feature>
<keyword evidence="1" id="KW-0694">RNA-binding</keyword>
<reference evidence="4" key="1">
    <citation type="submission" date="2021-02" db="EMBL/GenBank/DDBJ databases">
        <authorList>
            <person name="Dougan E. K."/>
            <person name="Rhodes N."/>
            <person name="Thang M."/>
            <person name="Chan C."/>
        </authorList>
    </citation>
    <scope>NUCLEOTIDE SEQUENCE</scope>
</reference>
<dbReference type="InterPro" id="IPR008111">
    <property type="entry name" value="RNA-bd_8"/>
</dbReference>
<name>A0A813LF60_POLGL</name>
<keyword evidence="2" id="KW-1133">Transmembrane helix</keyword>
<dbReference type="SMART" id="SM00360">
    <property type="entry name" value="RRM"/>
    <property type="match status" value="1"/>
</dbReference>
<feature type="domain" description="RRM" evidence="3">
    <location>
        <begin position="260"/>
        <end position="324"/>
    </location>
</feature>
<accession>A0A813LF60</accession>
<dbReference type="SUPFAM" id="SSF54928">
    <property type="entry name" value="RNA-binding domain, RBD"/>
    <property type="match status" value="1"/>
</dbReference>
<dbReference type="InterPro" id="IPR012677">
    <property type="entry name" value="Nucleotide-bd_a/b_plait_sf"/>
</dbReference>
<evidence type="ECO:0000313" key="4">
    <source>
        <dbReference type="EMBL" id="CAE8732296.1"/>
    </source>
</evidence>
<evidence type="ECO:0000313" key="5">
    <source>
        <dbReference type="Proteomes" id="UP000626109"/>
    </source>
</evidence>
<dbReference type="Pfam" id="PF00076">
    <property type="entry name" value="RRM_1"/>
    <property type="match status" value="1"/>
</dbReference>
<dbReference type="GO" id="GO:0005634">
    <property type="term" value="C:nucleus"/>
    <property type="evidence" value="ECO:0007669"/>
    <property type="project" value="InterPro"/>
</dbReference>
<keyword evidence="2" id="KW-0472">Membrane</keyword>
<evidence type="ECO:0000256" key="1">
    <source>
        <dbReference type="PROSITE-ProRule" id="PRU00176"/>
    </source>
</evidence>
<evidence type="ECO:0000259" key="3">
    <source>
        <dbReference type="PROSITE" id="PS50102"/>
    </source>
</evidence>
<protein>
    <recommendedName>
        <fullName evidence="3">RRM domain-containing protein</fullName>
    </recommendedName>
</protein>
<dbReference type="Proteomes" id="UP000626109">
    <property type="component" value="Unassembled WGS sequence"/>
</dbReference>
<dbReference type="InterPro" id="IPR035979">
    <property type="entry name" value="RBD_domain_sf"/>
</dbReference>
<dbReference type="PROSITE" id="PS50102">
    <property type="entry name" value="RRM"/>
    <property type="match status" value="1"/>
</dbReference>
<evidence type="ECO:0000256" key="2">
    <source>
        <dbReference type="SAM" id="Phobius"/>
    </source>
</evidence>
<dbReference type="InterPro" id="IPR000504">
    <property type="entry name" value="RRM_dom"/>
</dbReference>
<dbReference type="GO" id="GO:0005737">
    <property type="term" value="C:cytoplasm"/>
    <property type="evidence" value="ECO:0007669"/>
    <property type="project" value="InterPro"/>
</dbReference>
<sequence length="328" mass="36546">MVLMGIPVMAPLRPWHGSSCITRGLVIVHIWCLHSHELKLPLHLTLSVHRFKLLSRPLVLLLATPLYFLAGHSLGFALLLLLATCKIAKRLMPICMALLVPRLFPSCESFDELLGLVFKMFIKGEAPNLMPWIALVAPSSHYTKAGSQLRPIAVSEVLQTSSVPRIYGKTDCVHALGEMPRTSSTGTYSEFLEAVQWAVRQRESSKSKKTCINGQSNEGDDRYAGKAGQFESVELRGIQNDEASEQPRVAQIDPTNDQCWVVIVSGVHEEAQEDDVFESFSEFGEIKNLHLNLDRRTGFVKGYAFIEYESKAEAETAIKGRPLKSIEK</sequence>
<gene>
    <name evidence="4" type="ORF">PGLA2088_LOCUS46341</name>
</gene>
<dbReference type="GO" id="GO:0006396">
    <property type="term" value="P:RNA processing"/>
    <property type="evidence" value="ECO:0007669"/>
    <property type="project" value="InterPro"/>
</dbReference>
<dbReference type="Gene3D" id="3.30.70.330">
    <property type="match status" value="1"/>
</dbReference>
<proteinExistence type="predicted"/>